<dbReference type="PATRIC" id="fig|1121318.3.peg.3478"/>
<proteinExistence type="predicted"/>
<dbReference type="EMBL" id="LHUR01000042">
    <property type="protein sequence ID" value="KOA18576.1"/>
    <property type="molecule type" value="Genomic_DNA"/>
</dbReference>
<reference evidence="2" key="1">
    <citation type="submission" date="2015-08" db="EMBL/GenBank/DDBJ databases">
        <title>Genome sequence of the strict anaerobe Clostridium homopropionicum LuHBu1 (DSM 5847T).</title>
        <authorList>
            <person name="Poehlein A."/>
            <person name="Beck M."/>
            <person name="Schiel-Bengelsdorf B."/>
            <person name="Bengelsdorf F.R."/>
            <person name="Daniel R."/>
            <person name="Duerre P."/>
        </authorList>
    </citation>
    <scope>NUCLEOTIDE SEQUENCE [LARGE SCALE GENOMIC DNA]</scope>
    <source>
        <strain evidence="2">DSM 5847</strain>
    </source>
</reference>
<gene>
    <name evidence="1" type="ORF">CLHOM_34780</name>
</gene>
<evidence type="ECO:0000313" key="2">
    <source>
        <dbReference type="Proteomes" id="UP000037043"/>
    </source>
</evidence>
<evidence type="ECO:0000313" key="1">
    <source>
        <dbReference type="EMBL" id="KOA18576.1"/>
    </source>
</evidence>
<dbReference type="SUPFAM" id="SSF100950">
    <property type="entry name" value="NagB/RpiA/CoA transferase-like"/>
    <property type="match status" value="1"/>
</dbReference>
<name>A0A0L6Z6J1_9CLOT</name>
<dbReference type="InterPro" id="IPR037171">
    <property type="entry name" value="NagB/RpiA_transferase-like"/>
</dbReference>
<dbReference type="AlphaFoldDB" id="A0A0L6Z6J1"/>
<sequence length="41" mass="4689">MEVTKEGIVLKEINPQYTIEQVQALTEAELIIAEKLETMKI</sequence>
<dbReference type="Gene3D" id="3.40.1080.10">
    <property type="entry name" value="Glutaconate Coenzyme A-transferase"/>
    <property type="match status" value="1"/>
</dbReference>
<comment type="caution">
    <text evidence="1">The sequence shown here is derived from an EMBL/GenBank/DDBJ whole genome shotgun (WGS) entry which is preliminary data.</text>
</comment>
<organism evidence="1 2">
    <name type="scientific">Clostridium homopropionicum DSM 5847</name>
    <dbReference type="NCBI Taxonomy" id="1121318"/>
    <lineage>
        <taxon>Bacteria</taxon>
        <taxon>Bacillati</taxon>
        <taxon>Bacillota</taxon>
        <taxon>Clostridia</taxon>
        <taxon>Eubacteriales</taxon>
        <taxon>Clostridiaceae</taxon>
        <taxon>Clostridium</taxon>
    </lineage>
</organism>
<dbReference type="Proteomes" id="UP000037043">
    <property type="component" value="Unassembled WGS sequence"/>
</dbReference>
<protein>
    <submittedName>
        <fullName evidence="1">Uncharacterized protein</fullName>
    </submittedName>
</protein>
<accession>A0A0L6Z6J1</accession>
<keyword evidence="2" id="KW-1185">Reference proteome</keyword>
<dbReference type="STRING" id="36844.SAMN04488501_1012"/>